<reference evidence="4" key="1">
    <citation type="journal article" date="2019" name="Int. J. Syst. Evol. Microbiol.">
        <title>The Global Catalogue of Microorganisms (GCM) 10K type strain sequencing project: providing services to taxonomists for standard genome sequencing and annotation.</title>
        <authorList>
            <consortium name="The Broad Institute Genomics Platform"/>
            <consortium name="The Broad Institute Genome Sequencing Center for Infectious Disease"/>
            <person name="Wu L."/>
            <person name="Ma J."/>
        </authorList>
    </citation>
    <scope>NUCLEOTIDE SEQUENCE [LARGE SCALE GENOMIC DNA]</scope>
    <source>
        <strain evidence="4">KCTC 52127</strain>
    </source>
</reference>
<proteinExistence type="predicted"/>
<evidence type="ECO:0000313" key="4">
    <source>
        <dbReference type="Proteomes" id="UP001597508"/>
    </source>
</evidence>
<dbReference type="PANTHER" id="PTHR12277:SF81">
    <property type="entry name" value="PROTEIN ABHD13"/>
    <property type="match status" value="1"/>
</dbReference>
<name>A0ABW5LRB6_9FLAO</name>
<dbReference type="Proteomes" id="UP001597508">
    <property type="component" value="Unassembled WGS sequence"/>
</dbReference>
<evidence type="ECO:0000256" key="1">
    <source>
        <dbReference type="SAM" id="Phobius"/>
    </source>
</evidence>
<accession>A0ABW5LRB6</accession>
<keyword evidence="1" id="KW-0472">Membrane</keyword>
<dbReference type="EMBL" id="JBHULH010000003">
    <property type="protein sequence ID" value="MFD2567312.1"/>
    <property type="molecule type" value="Genomic_DNA"/>
</dbReference>
<dbReference type="InterPro" id="IPR029058">
    <property type="entry name" value="AB_hydrolase_fold"/>
</dbReference>
<comment type="caution">
    <text evidence="3">The sequence shown here is derived from an EMBL/GenBank/DDBJ whole genome shotgun (WGS) entry which is preliminary data.</text>
</comment>
<dbReference type="SUPFAM" id="SSF53474">
    <property type="entry name" value="alpha/beta-Hydrolases"/>
    <property type="match status" value="1"/>
</dbReference>
<gene>
    <name evidence="3" type="ORF">ACFSRZ_08005</name>
</gene>
<keyword evidence="3" id="KW-0378">Hydrolase</keyword>
<keyword evidence="1" id="KW-0812">Transmembrane</keyword>
<evidence type="ECO:0000259" key="2">
    <source>
        <dbReference type="Pfam" id="PF00561"/>
    </source>
</evidence>
<dbReference type="RefSeq" id="WP_379666020.1">
    <property type="nucleotide sequence ID" value="NZ_JBHULH010000003.1"/>
</dbReference>
<evidence type="ECO:0000313" key="3">
    <source>
        <dbReference type="EMBL" id="MFD2567312.1"/>
    </source>
</evidence>
<feature type="transmembrane region" description="Helical" evidence="1">
    <location>
        <begin position="7"/>
        <end position="28"/>
    </location>
</feature>
<dbReference type="Pfam" id="PF00561">
    <property type="entry name" value="Abhydrolase_1"/>
    <property type="match status" value="1"/>
</dbReference>
<organism evidence="3 4">
    <name type="scientific">Pseudotenacibaculum haliotis</name>
    <dbReference type="NCBI Taxonomy" id="1862138"/>
    <lineage>
        <taxon>Bacteria</taxon>
        <taxon>Pseudomonadati</taxon>
        <taxon>Bacteroidota</taxon>
        <taxon>Flavobacteriia</taxon>
        <taxon>Flavobacteriales</taxon>
        <taxon>Flavobacteriaceae</taxon>
        <taxon>Pseudotenacibaculum</taxon>
    </lineage>
</organism>
<feature type="domain" description="AB hydrolase-1" evidence="2">
    <location>
        <begin position="102"/>
        <end position="193"/>
    </location>
</feature>
<keyword evidence="1" id="KW-1133">Transmembrane helix</keyword>
<dbReference type="InterPro" id="IPR000073">
    <property type="entry name" value="AB_hydrolase_1"/>
</dbReference>
<dbReference type="GO" id="GO:0016787">
    <property type="term" value="F:hydrolase activity"/>
    <property type="evidence" value="ECO:0007669"/>
    <property type="project" value="UniProtKB-KW"/>
</dbReference>
<dbReference type="PANTHER" id="PTHR12277">
    <property type="entry name" value="ALPHA/BETA HYDROLASE DOMAIN-CONTAINING PROTEIN"/>
    <property type="match status" value="1"/>
</dbReference>
<sequence>MKKILKVLKWLAIALFSIVILSILYLRFSRFSDKMIYQMNGTDYAEFKSDLNHQEFYFDVEDDVKLHGVLFKPDSILPIGTIFHYSGKGMHLMSSIQDSYKPLLKKGFQIFCFERRNFGKSNGEANNSLTLKKDALFVFDQVTQLESISNKPIIIWGQSLGGAFATMNANERQKQVKGLLLEGTFSSFPDIGKVYAQVLNLENFKWLVPILMNNDFAAEDQIKKLSIPTLILHSKSDEQVPYELGRKLFKSANKDNTRFWDINSKHIMGIYDYEEKYVGEFLKMIDK</sequence>
<keyword evidence="4" id="KW-1185">Reference proteome</keyword>
<protein>
    <submittedName>
        <fullName evidence="3">Alpha/beta hydrolase</fullName>
    </submittedName>
</protein>
<dbReference type="Gene3D" id="3.40.50.1820">
    <property type="entry name" value="alpha/beta hydrolase"/>
    <property type="match status" value="1"/>
</dbReference>